<dbReference type="EMBL" id="JAODUP010000058">
    <property type="protein sequence ID" value="KAK2164879.1"/>
    <property type="molecule type" value="Genomic_DNA"/>
</dbReference>
<dbReference type="InterPro" id="IPR000073">
    <property type="entry name" value="AB_hydrolase_1"/>
</dbReference>
<keyword evidence="3" id="KW-1185">Reference proteome</keyword>
<accession>A0AAD9K4Z2</accession>
<comment type="caution">
    <text evidence="2">The sequence shown here is derived from an EMBL/GenBank/DDBJ whole genome shotgun (WGS) entry which is preliminary data.</text>
</comment>
<name>A0AAD9K4Z2_9ANNE</name>
<feature type="domain" description="AB hydrolase-1" evidence="1">
    <location>
        <begin position="3"/>
        <end position="43"/>
    </location>
</feature>
<sequence>NSSGYDRCYLVGHDFGGAVAWTFAAKHPEMVRKLICCNMPNPFAMRAYIRLGKSFFILFKLDTQCARANAHTEYIFMFRLAWLPEWFLSVRALDLLSAAFRQFMTE</sequence>
<dbReference type="AlphaFoldDB" id="A0AAD9K4Z2"/>
<reference evidence="2" key="1">
    <citation type="journal article" date="2023" name="Mol. Biol. Evol.">
        <title>Third-Generation Sequencing Reveals the Adaptive Role of the Epigenome in Three Deep-Sea Polychaetes.</title>
        <authorList>
            <person name="Perez M."/>
            <person name="Aroh O."/>
            <person name="Sun Y."/>
            <person name="Lan Y."/>
            <person name="Juniper S.K."/>
            <person name="Young C.R."/>
            <person name="Angers B."/>
            <person name="Qian P.Y."/>
        </authorList>
    </citation>
    <scope>NUCLEOTIDE SEQUENCE</scope>
    <source>
        <strain evidence="2">P08H-3</strain>
    </source>
</reference>
<evidence type="ECO:0000259" key="1">
    <source>
        <dbReference type="Pfam" id="PF00561"/>
    </source>
</evidence>
<dbReference type="Pfam" id="PF00561">
    <property type="entry name" value="Abhydrolase_1"/>
    <property type="match status" value="1"/>
</dbReference>
<gene>
    <name evidence="2" type="ORF">LSH36_58g22017</name>
</gene>
<dbReference type="Gene3D" id="3.40.50.1820">
    <property type="entry name" value="alpha/beta hydrolase"/>
    <property type="match status" value="1"/>
</dbReference>
<feature type="non-terminal residue" evidence="2">
    <location>
        <position position="1"/>
    </location>
</feature>
<dbReference type="Proteomes" id="UP001208570">
    <property type="component" value="Unassembled WGS sequence"/>
</dbReference>
<evidence type="ECO:0000313" key="2">
    <source>
        <dbReference type="EMBL" id="KAK2164879.1"/>
    </source>
</evidence>
<dbReference type="PRINTS" id="PR00111">
    <property type="entry name" value="ABHYDROLASE"/>
</dbReference>
<evidence type="ECO:0000313" key="3">
    <source>
        <dbReference type="Proteomes" id="UP001208570"/>
    </source>
</evidence>
<dbReference type="SUPFAM" id="SSF53474">
    <property type="entry name" value="alpha/beta-Hydrolases"/>
    <property type="match status" value="1"/>
</dbReference>
<proteinExistence type="predicted"/>
<dbReference type="InterPro" id="IPR029058">
    <property type="entry name" value="AB_hydrolase_fold"/>
</dbReference>
<organism evidence="2 3">
    <name type="scientific">Paralvinella palmiformis</name>
    <dbReference type="NCBI Taxonomy" id="53620"/>
    <lineage>
        <taxon>Eukaryota</taxon>
        <taxon>Metazoa</taxon>
        <taxon>Spiralia</taxon>
        <taxon>Lophotrochozoa</taxon>
        <taxon>Annelida</taxon>
        <taxon>Polychaeta</taxon>
        <taxon>Sedentaria</taxon>
        <taxon>Canalipalpata</taxon>
        <taxon>Terebellida</taxon>
        <taxon>Terebelliformia</taxon>
        <taxon>Alvinellidae</taxon>
        <taxon>Paralvinella</taxon>
    </lineage>
</organism>
<protein>
    <recommendedName>
        <fullName evidence="1">AB hydrolase-1 domain-containing protein</fullName>
    </recommendedName>
</protein>